<evidence type="ECO:0000256" key="9">
    <source>
        <dbReference type="SAM" id="Phobius"/>
    </source>
</evidence>
<name>A0ABS5HGQ5_9GAMM</name>
<keyword evidence="3" id="KW-1003">Cell membrane</keyword>
<feature type="transmembrane region" description="Helical" evidence="9">
    <location>
        <begin position="95"/>
        <end position="116"/>
    </location>
</feature>
<keyword evidence="11" id="KW-1185">Reference proteome</keyword>
<dbReference type="RefSeq" id="WP_211537584.1">
    <property type="nucleotide sequence ID" value="NZ_JAGSSV010000032.1"/>
</dbReference>
<keyword evidence="7 9" id="KW-0472">Membrane</keyword>
<feature type="transmembrane region" description="Helical" evidence="9">
    <location>
        <begin position="222"/>
        <end position="250"/>
    </location>
</feature>
<comment type="caution">
    <text evidence="10">The sequence shown here is derived from an EMBL/GenBank/DDBJ whole genome shotgun (WGS) entry which is preliminary data.</text>
</comment>
<gene>
    <name evidence="10" type="ORF">J9B83_14780</name>
</gene>
<dbReference type="InterPro" id="IPR052157">
    <property type="entry name" value="BCAA_transport_permease"/>
</dbReference>
<dbReference type="EMBL" id="JAGSSV010000032">
    <property type="protein sequence ID" value="MBR7890174.1"/>
    <property type="molecule type" value="Genomic_DNA"/>
</dbReference>
<comment type="subcellular location">
    <subcellularLocation>
        <location evidence="1">Cell inner membrane</location>
        <topology evidence="1">Multi-pass membrane protein</topology>
    </subcellularLocation>
</comment>
<evidence type="ECO:0000256" key="4">
    <source>
        <dbReference type="ARBA" id="ARBA00022692"/>
    </source>
</evidence>
<keyword evidence="6 9" id="KW-1133">Transmembrane helix</keyword>
<comment type="similarity">
    <text evidence="8">Belongs to the binding-protein-dependent transport system permease family. LivHM subfamily.</text>
</comment>
<evidence type="ECO:0000256" key="5">
    <source>
        <dbReference type="ARBA" id="ARBA00022970"/>
    </source>
</evidence>
<reference evidence="11" key="1">
    <citation type="submission" date="2023-07" db="EMBL/GenBank/DDBJ databases">
        <title>Marinomonas vulgaris A79, complete genome.</title>
        <authorList>
            <person name="Ying J.-J."/>
        </authorList>
    </citation>
    <scope>NUCLEOTIDE SEQUENCE [LARGE SCALE GENOMIC DNA]</scope>
    <source>
        <strain evidence="11">A79</strain>
    </source>
</reference>
<dbReference type="PANTHER" id="PTHR11795">
    <property type="entry name" value="BRANCHED-CHAIN AMINO ACID TRANSPORT SYSTEM PERMEASE PROTEIN LIVH"/>
    <property type="match status" value="1"/>
</dbReference>
<protein>
    <submittedName>
        <fullName evidence="10">Branched-chain amino acid ABC transporter permease</fullName>
    </submittedName>
</protein>
<dbReference type="InterPro" id="IPR001851">
    <property type="entry name" value="ABC_transp_permease"/>
</dbReference>
<evidence type="ECO:0000256" key="8">
    <source>
        <dbReference type="ARBA" id="ARBA00037998"/>
    </source>
</evidence>
<dbReference type="CDD" id="cd06582">
    <property type="entry name" value="TM_PBP1_LivH_like"/>
    <property type="match status" value="1"/>
</dbReference>
<evidence type="ECO:0000256" key="6">
    <source>
        <dbReference type="ARBA" id="ARBA00022989"/>
    </source>
</evidence>
<feature type="transmembrane region" description="Helical" evidence="9">
    <location>
        <begin position="188"/>
        <end position="210"/>
    </location>
</feature>
<evidence type="ECO:0000256" key="1">
    <source>
        <dbReference type="ARBA" id="ARBA00004429"/>
    </source>
</evidence>
<evidence type="ECO:0000313" key="10">
    <source>
        <dbReference type="EMBL" id="MBR7890174.1"/>
    </source>
</evidence>
<accession>A0ABS5HGQ5</accession>
<feature type="transmembrane region" description="Helical" evidence="9">
    <location>
        <begin position="140"/>
        <end position="159"/>
    </location>
</feature>
<evidence type="ECO:0000256" key="2">
    <source>
        <dbReference type="ARBA" id="ARBA00022448"/>
    </source>
</evidence>
<dbReference type="Proteomes" id="UP000679722">
    <property type="component" value="Unassembled WGS sequence"/>
</dbReference>
<dbReference type="Pfam" id="PF02653">
    <property type="entry name" value="BPD_transp_2"/>
    <property type="match status" value="1"/>
</dbReference>
<evidence type="ECO:0000256" key="7">
    <source>
        <dbReference type="ARBA" id="ARBA00023136"/>
    </source>
</evidence>
<feature type="transmembrane region" description="Helical" evidence="9">
    <location>
        <begin position="37"/>
        <end position="54"/>
    </location>
</feature>
<dbReference type="PANTHER" id="PTHR11795:SF442">
    <property type="entry name" value="ABC TRANSPORTER ATP-BINDING PROTEIN"/>
    <property type="match status" value="1"/>
</dbReference>
<keyword evidence="4 9" id="KW-0812">Transmembrane</keyword>
<feature type="transmembrane region" description="Helical" evidence="9">
    <location>
        <begin position="12"/>
        <end position="32"/>
    </location>
</feature>
<keyword evidence="2" id="KW-0813">Transport</keyword>
<evidence type="ECO:0000256" key="3">
    <source>
        <dbReference type="ARBA" id="ARBA00022475"/>
    </source>
</evidence>
<proteinExistence type="inferred from homology"/>
<evidence type="ECO:0000313" key="11">
    <source>
        <dbReference type="Proteomes" id="UP000679722"/>
    </source>
</evidence>
<feature type="transmembrane region" description="Helical" evidence="9">
    <location>
        <begin position="60"/>
        <end position="83"/>
    </location>
</feature>
<keyword evidence="5" id="KW-0029">Amino-acid transport</keyword>
<feature type="transmembrane region" description="Helical" evidence="9">
    <location>
        <begin position="262"/>
        <end position="282"/>
    </location>
</feature>
<organism evidence="10 11">
    <name type="scientific">Marinomonas vulgaris</name>
    <dbReference type="NCBI Taxonomy" id="2823372"/>
    <lineage>
        <taxon>Bacteria</taxon>
        <taxon>Pseudomonadati</taxon>
        <taxon>Pseudomonadota</taxon>
        <taxon>Gammaproteobacteria</taxon>
        <taxon>Oceanospirillales</taxon>
        <taxon>Oceanospirillaceae</taxon>
        <taxon>Marinomonas</taxon>
    </lineage>
</organism>
<sequence>MNLYLFQALNGIGLGMIYFLISVGLTIIFGLLNFVNFAHGAFYLLGAYLSYTAVVVTGNYWVALIIAPIMIALIAWVCERTLIKRVYHLPHTYQILVTLGVALIIQELCVSIWGPIGKHISPPDSLKGVFQLGDFFYPQYRLFVIGFAAVVAILVWLLLDKTKFGALVRAGSEDAETVSLLGTHTHRLFSITFALGVGLAGLAGVLAAPIRGIHPFVGPEILGIAFVVVVIGGMGSFTGALVGGLLVGLVQSLMTTIWPQGASLMIYGAMAFVILLRPYGLFGRA</sequence>